<dbReference type="InterPro" id="IPR009078">
    <property type="entry name" value="Ferritin-like_SF"/>
</dbReference>
<dbReference type="InterPro" id="IPR011566">
    <property type="entry name" value="Ubq_synth_Coq7"/>
</dbReference>
<comment type="subunit">
    <text evidence="8">Component of a multi-subunit COQ enzyme complex, composed of at least COQ3, COQ4, COQ5, COQ6, COQ7 and COQ9.</text>
</comment>
<dbReference type="UniPathway" id="UPA00232"/>
<dbReference type="GO" id="GO:0006744">
    <property type="term" value="P:ubiquinone biosynthetic process"/>
    <property type="evidence" value="ECO:0007669"/>
    <property type="project" value="UniProtKB-UniRule"/>
</dbReference>
<keyword evidence="7 8" id="KW-0472">Membrane</keyword>
<protein>
    <recommendedName>
        <fullName evidence="8">5-demethoxyubiquinone hydroxylase, mitochondrial</fullName>
        <shortName evidence="8">DMQ hydroxylase</shortName>
        <ecNumber evidence="8">1.14.99.60</ecNumber>
    </recommendedName>
    <alternativeName>
        <fullName evidence="8">Ubiquinone biosynthesis monooxygenase COQ7</fullName>
    </alternativeName>
</protein>
<proteinExistence type="inferred from homology"/>
<name>A0A4T0FR24_9BASI</name>
<evidence type="ECO:0000256" key="8">
    <source>
        <dbReference type="HAMAP-Rule" id="MF_03194"/>
    </source>
</evidence>
<dbReference type="SUPFAM" id="SSF47240">
    <property type="entry name" value="Ferritin-like"/>
    <property type="match status" value="1"/>
</dbReference>
<feature type="binding site" evidence="8">
    <location>
        <position position="161"/>
    </location>
    <ligand>
        <name>Fe cation</name>
        <dbReference type="ChEBI" id="CHEBI:24875"/>
        <label>1</label>
    </ligand>
</feature>
<comment type="pathway">
    <text evidence="1 8">Cofactor biosynthesis; ubiquinone biosynthesis.</text>
</comment>
<keyword evidence="6 8" id="KW-0503">Monooxygenase</keyword>
<organism evidence="9 10">
    <name type="scientific">Wallemia hederae</name>
    <dbReference type="NCBI Taxonomy" id="1540922"/>
    <lineage>
        <taxon>Eukaryota</taxon>
        <taxon>Fungi</taxon>
        <taxon>Dikarya</taxon>
        <taxon>Basidiomycota</taxon>
        <taxon>Wallemiomycotina</taxon>
        <taxon>Wallemiomycetes</taxon>
        <taxon>Wallemiales</taxon>
        <taxon>Wallemiaceae</taxon>
        <taxon>Wallemia</taxon>
    </lineage>
</organism>
<feature type="binding site" evidence="8">
    <location>
        <position position="71"/>
    </location>
    <ligand>
        <name>Fe cation</name>
        <dbReference type="ChEBI" id="CHEBI:24875"/>
        <label>2</label>
    </ligand>
</feature>
<evidence type="ECO:0000256" key="6">
    <source>
        <dbReference type="ARBA" id="ARBA00023033"/>
    </source>
</evidence>
<keyword evidence="8" id="KW-0999">Mitochondrion inner membrane</keyword>
<dbReference type="PANTHER" id="PTHR11237:SF4">
    <property type="entry name" value="5-DEMETHOXYUBIQUINONE HYDROXYLASE, MITOCHONDRIAL"/>
    <property type="match status" value="1"/>
</dbReference>
<dbReference type="EMBL" id="SPNW01000015">
    <property type="protein sequence ID" value="TIA90951.1"/>
    <property type="molecule type" value="Genomic_DNA"/>
</dbReference>
<dbReference type="HAMAP" id="MF_01658">
    <property type="entry name" value="COQ7"/>
    <property type="match status" value="1"/>
</dbReference>
<comment type="subcellular location">
    <subcellularLocation>
        <location evidence="8">Mitochondrion inner membrane</location>
        <topology evidence="8">Peripheral membrane protein</topology>
        <orientation evidence="8">Matrix side</orientation>
    </subcellularLocation>
</comment>
<keyword evidence="3 8" id="KW-0479">Metal-binding</keyword>
<keyword evidence="10" id="KW-1185">Reference proteome</keyword>
<evidence type="ECO:0000256" key="7">
    <source>
        <dbReference type="ARBA" id="ARBA00023136"/>
    </source>
</evidence>
<evidence type="ECO:0000256" key="5">
    <source>
        <dbReference type="ARBA" id="ARBA00023004"/>
    </source>
</evidence>
<dbReference type="PANTHER" id="PTHR11237">
    <property type="entry name" value="COENZYME Q10 BIOSYNTHESIS PROTEIN 7"/>
    <property type="match status" value="1"/>
</dbReference>
<comment type="function">
    <text evidence="8">Catalyzes the hydroxylation of 2-polyprenyl-3-methyl-6-methoxy-1,4-benzoquinol (DMQH2) during ubiquinone biosynthesis. Has also a structural role in the COQ enzyme complex, stabilizing other COQ polypeptides.</text>
</comment>
<keyword evidence="4 8" id="KW-0560">Oxidoreductase</keyword>
<feature type="binding site" evidence="8">
    <location>
        <position position="36"/>
    </location>
    <ligand>
        <name>Fe cation</name>
        <dbReference type="ChEBI" id="CHEBI:24875"/>
        <label>1</label>
    </ligand>
</feature>
<gene>
    <name evidence="8" type="primary">COQ7</name>
    <name evidence="9" type="ORF">E3P99_01349</name>
</gene>
<evidence type="ECO:0000313" key="9">
    <source>
        <dbReference type="EMBL" id="TIA90951.1"/>
    </source>
</evidence>
<accession>A0A4T0FR24</accession>
<evidence type="ECO:0000256" key="4">
    <source>
        <dbReference type="ARBA" id="ARBA00023002"/>
    </source>
</evidence>
<feature type="binding site" evidence="8">
    <location>
        <position position="71"/>
    </location>
    <ligand>
        <name>Fe cation</name>
        <dbReference type="ChEBI" id="CHEBI:24875"/>
        <label>1</label>
    </ligand>
</feature>
<dbReference type="GO" id="GO:0031314">
    <property type="term" value="C:extrinsic component of mitochondrial inner membrane"/>
    <property type="evidence" value="ECO:0007669"/>
    <property type="project" value="UniProtKB-UniRule"/>
</dbReference>
<comment type="cofactor">
    <cofactor evidence="8">
        <name>Fe cation</name>
        <dbReference type="ChEBI" id="CHEBI:24875"/>
    </cofactor>
    <text evidence="8">Binds 2 iron ions per subunit.</text>
</comment>
<dbReference type="Pfam" id="PF03232">
    <property type="entry name" value="COQ7"/>
    <property type="match status" value="1"/>
</dbReference>
<dbReference type="GO" id="GO:0016709">
    <property type="term" value="F:oxidoreductase activity, acting on paired donors, with incorporation or reduction of molecular oxygen, NAD(P)H as one donor, and incorporation of one atom of oxygen"/>
    <property type="evidence" value="ECO:0007669"/>
    <property type="project" value="UniProtKB-UniRule"/>
</dbReference>
<evidence type="ECO:0000256" key="3">
    <source>
        <dbReference type="ARBA" id="ARBA00022723"/>
    </source>
</evidence>
<dbReference type="AlphaFoldDB" id="A0A4T0FR24"/>
<comment type="similarity">
    <text evidence="8">Belongs to the COQ7 family.</text>
</comment>
<comment type="catalytic activity">
    <reaction evidence="8">
        <text>a 5-methoxy-2-methyl-3-(all-trans-polyprenyl)benzene-1,4-diol + AH2 + O2 = a 3-demethylubiquinol + A + H2O</text>
        <dbReference type="Rhea" id="RHEA:50908"/>
        <dbReference type="Rhea" id="RHEA-COMP:10859"/>
        <dbReference type="Rhea" id="RHEA-COMP:10914"/>
        <dbReference type="ChEBI" id="CHEBI:13193"/>
        <dbReference type="ChEBI" id="CHEBI:15377"/>
        <dbReference type="ChEBI" id="CHEBI:15379"/>
        <dbReference type="ChEBI" id="CHEBI:17499"/>
        <dbReference type="ChEBI" id="CHEBI:84167"/>
        <dbReference type="ChEBI" id="CHEBI:84422"/>
        <dbReference type="EC" id="1.14.99.60"/>
    </reaction>
</comment>
<sequence>MLRSSLRNLNAYKNIKLSPTQRDVIDRLIRVDHAGELGANWIYAGQMYATKKGGAERAAEIELVQHMWDQEKHHLKTFNHLLEDFKVRPTALSPVWIAAGWFMGASTTAMGKESAMACTEAVETVIGEHYDDQIDQLKKFEHLHPDLVKLRQTCEQFRDDELEHLDTAVDHGAQQAPAHALLSAVIGGACKFGVWAAEKV</sequence>
<dbReference type="GO" id="GO:0046872">
    <property type="term" value="F:metal ion binding"/>
    <property type="evidence" value="ECO:0007669"/>
    <property type="project" value="UniProtKB-KW"/>
</dbReference>
<keyword evidence="8" id="KW-0496">Mitochondrion</keyword>
<keyword evidence="2 8" id="KW-0831">Ubiquinone biosynthesis</keyword>
<evidence type="ECO:0000313" key="10">
    <source>
        <dbReference type="Proteomes" id="UP000310189"/>
    </source>
</evidence>
<evidence type="ECO:0000256" key="1">
    <source>
        <dbReference type="ARBA" id="ARBA00004749"/>
    </source>
</evidence>
<dbReference type="OrthoDB" id="275371at2759"/>
<dbReference type="EC" id="1.14.99.60" evidence="8"/>
<evidence type="ECO:0000256" key="2">
    <source>
        <dbReference type="ARBA" id="ARBA00022688"/>
    </source>
</evidence>
<reference evidence="9 10" key="1">
    <citation type="submission" date="2019-03" db="EMBL/GenBank/DDBJ databases">
        <title>Sequencing 23 genomes of Wallemia ichthyophaga.</title>
        <authorList>
            <person name="Gostincar C."/>
        </authorList>
    </citation>
    <scope>NUCLEOTIDE SEQUENCE [LARGE SCALE GENOMIC DNA]</scope>
    <source>
        <strain evidence="9 10">EXF-5753</strain>
    </source>
</reference>
<feature type="binding site" evidence="8">
    <location>
        <position position="161"/>
    </location>
    <ligand>
        <name>Fe cation</name>
        <dbReference type="ChEBI" id="CHEBI:24875"/>
        <label>2</label>
    </ligand>
</feature>
<comment type="caution">
    <text evidence="9">The sequence shown here is derived from an EMBL/GenBank/DDBJ whole genome shotgun (WGS) entry which is preliminary data.</text>
</comment>
<dbReference type="CDD" id="cd01042">
    <property type="entry name" value="DMQH"/>
    <property type="match status" value="1"/>
</dbReference>
<feature type="binding site" evidence="8">
    <location>
        <position position="164"/>
    </location>
    <ligand>
        <name>Fe cation</name>
        <dbReference type="ChEBI" id="CHEBI:24875"/>
        <label>2</label>
    </ligand>
</feature>
<feature type="binding site" evidence="8">
    <location>
        <position position="123"/>
    </location>
    <ligand>
        <name>Fe cation</name>
        <dbReference type="ChEBI" id="CHEBI:24875"/>
        <label>2</label>
    </ligand>
</feature>
<keyword evidence="5 8" id="KW-0408">Iron</keyword>
<feature type="binding site" evidence="8">
    <location>
        <position position="74"/>
    </location>
    <ligand>
        <name>Fe cation</name>
        <dbReference type="ChEBI" id="CHEBI:24875"/>
        <label>1</label>
    </ligand>
</feature>
<dbReference type="GO" id="GO:0008682">
    <property type="term" value="F:3-demethoxyubiquinol 3-hydroxylase activity"/>
    <property type="evidence" value="ECO:0007669"/>
    <property type="project" value="UniProtKB-EC"/>
</dbReference>
<dbReference type="Proteomes" id="UP000310189">
    <property type="component" value="Unassembled WGS sequence"/>
</dbReference>